<dbReference type="Gramene" id="KCW71100">
    <property type="protein sequence ID" value="KCW71100"/>
    <property type="gene ID" value="EUGRSUZ_F04199"/>
</dbReference>
<dbReference type="AlphaFoldDB" id="A0A059BZL1"/>
<evidence type="ECO:0000313" key="2">
    <source>
        <dbReference type="EMBL" id="KCW71100.1"/>
    </source>
</evidence>
<reference evidence="2" key="1">
    <citation type="submission" date="2013-07" db="EMBL/GenBank/DDBJ databases">
        <title>The genome of Eucalyptus grandis.</title>
        <authorList>
            <person name="Schmutz J."/>
            <person name="Hayes R."/>
            <person name="Myburg A."/>
            <person name="Tuskan G."/>
            <person name="Grattapaglia D."/>
            <person name="Rokhsar D.S."/>
        </authorList>
    </citation>
    <scope>NUCLEOTIDE SEQUENCE</scope>
    <source>
        <tissue evidence="2">Leaf extractions</tissue>
    </source>
</reference>
<protein>
    <submittedName>
        <fullName evidence="2">Uncharacterized protein</fullName>
    </submittedName>
</protein>
<name>A0A059BZL1_EUCGR</name>
<dbReference type="EMBL" id="KK198758">
    <property type="protein sequence ID" value="KCW71100.1"/>
    <property type="molecule type" value="Genomic_DNA"/>
</dbReference>
<proteinExistence type="predicted"/>
<dbReference type="InParanoid" id="A0A059BZL1"/>
<sequence>MSPMRTHSLDRMSASELCSHALEAKSLKKALKPLARTARSVPGGPCTPSENSSSTRSDDASKHFCSTASTDSSPDEEGERSKWFRENTSLVGLIGTCMEFTISKIQSK</sequence>
<evidence type="ECO:0000256" key="1">
    <source>
        <dbReference type="SAM" id="MobiDB-lite"/>
    </source>
</evidence>
<accession>A0A059BZL1</accession>
<gene>
    <name evidence="2" type="ORF">EUGRSUZ_F04199</name>
</gene>
<organism evidence="2">
    <name type="scientific">Eucalyptus grandis</name>
    <name type="common">Flooded gum</name>
    <dbReference type="NCBI Taxonomy" id="71139"/>
    <lineage>
        <taxon>Eukaryota</taxon>
        <taxon>Viridiplantae</taxon>
        <taxon>Streptophyta</taxon>
        <taxon>Embryophyta</taxon>
        <taxon>Tracheophyta</taxon>
        <taxon>Spermatophyta</taxon>
        <taxon>Magnoliopsida</taxon>
        <taxon>eudicotyledons</taxon>
        <taxon>Gunneridae</taxon>
        <taxon>Pentapetalae</taxon>
        <taxon>rosids</taxon>
        <taxon>malvids</taxon>
        <taxon>Myrtales</taxon>
        <taxon>Myrtaceae</taxon>
        <taxon>Myrtoideae</taxon>
        <taxon>Eucalypteae</taxon>
        <taxon>Eucalyptus</taxon>
    </lineage>
</organism>
<feature type="region of interest" description="Disordered" evidence="1">
    <location>
        <begin position="34"/>
        <end position="83"/>
    </location>
</feature>